<sequence length="300" mass="31637">MYVPQATPLSDGARTHDAVSPLRMLDTMPSHNALRVSQSSRSIRFEPAARIADFGALSASSRRRQVSPPCRRQQSRLKARAVAPPAHCCWLSTGAASPSWVPCAVLAVLQVAGTPLVWSIPAPTARSPARPLPHSRPSRWPRRAARRPPPPPPPPHLLQRIVPVWGISLLLLSIVAAAAPALAPPLGALLLTGGALHFAPPLIPMYMAMMPPFIPAPAAALALSGVAEMASGAALLAPPGALRVAGAWAAVATLVAIFPANVYMAVNARSRRKLGVGQPAAIGRLPLQGTLLVWAHWYTR</sequence>
<dbReference type="Proteomes" id="UP000218209">
    <property type="component" value="Unassembled WGS sequence"/>
</dbReference>
<protein>
    <submittedName>
        <fullName evidence="3">Uncharacterized protein</fullName>
    </submittedName>
</protein>
<dbReference type="PANTHER" id="PTHR36974">
    <property type="entry name" value="MEMBRANE PROTEIN-RELATED"/>
    <property type="match status" value="1"/>
</dbReference>
<organism evidence="3 4">
    <name type="scientific">Porphyra umbilicalis</name>
    <name type="common">Purple laver</name>
    <name type="synonym">Red alga</name>
    <dbReference type="NCBI Taxonomy" id="2786"/>
    <lineage>
        <taxon>Eukaryota</taxon>
        <taxon>Rhodophyta</taxon>
        <taxon>Bangiophyceae</taxon>
        <taxon>Bangiales</taxon>
        <taxon>Bangiaceae</taxon>
        <taxon>Porphyra</taxon>
    </lineage>
</organism>
<evidence type="ECO:0000313" key="4">
    <source>
        <dbReference type="Proteomes" id="UP000218209"/>
    </source>
</evidence>
<feature type="transmembrane region" description="Helical" evidence="2">
    <location>
        <begin position="188"/>
        <end position="206"/>
    </location>
</feature>
<name>A0A1X6NS46_PORUM</name>
<keyword evidence="2" id="KW-0472">Membrane</keyword>
<accession>A0A1X6NS46</accession>
<keyword evidence="2" id="KW-0812">Transmembrane</keyword>
<feature type="region of interest" description="Disordered" evidence="1">
    <location>
        <begin position="125"/>
        <end position="155"/>
    </location>
</feature>
<evidence type="ECO:0000256" key="2">
    <source>
        <dbReference type="SAM" id="Phobius"/>
    </source>
</evidence>
<evidence type="ECO:0000256" key="1">
    <source>
        <dbReference type="SAM" id="MobiDB-lite"/>
    </source>
</evidence>
<feature type="transmembrane region" description="Helical" evidence="2">
    <location>
        <begin position="162"/>
        <end position="182"/>
    </location>
</feature>
<dbReference type="PANTHER" id="PTHR36974:SF1">
    <property type="entry name" value="DOXX FAMILY MEMBRANE PROTEIN"/>
    <property type="match status" value="1"/>
</dbReference>
<feature type="transmembrane region" description="Helical" evidence="2">
    <location>
        <begin position="244"/>
        <end position="266"/>
    </location>
</feature>
<evidence type="ECO:0000313" key="3">
    <source>
        <dbReference type="EMBL" id="OSX71397.1"/>
    </source>
</evidence>
<feature type="compositionally biased region" description="Basic residues" evidence="1">
    <location>
        <begin position="136"/>
        <end position="146"/>
    </location>
</feature>
<keyword evidence="4" id="KW-1185">Reference proteome</keyword>
<proteinExistence type="predicted"/>
<gene>
    <name evidence="3" type="ORF">BU14_0537s0005</name>
</gene>
<keyword evidence="2" id="KW-1133">Transmembrane helix</keyword>
<dbReference type="AlphaFoldDB" id="A0A1X6NS46"/>
<dbReference type="EMBL" id="KV919137">
    <property type="protein sequence ID" value="OSX71397.1"/>
    <property type="molecule type" value="Genomic_DNA"/>
</dbReference>
<reference evidence="3 4" key="1">
    <citation type="submission" date="2017-03" db="EMBL/GenBank/DDBJ databases">
        <title>WGS assembly of Porphyra umbilicalis.</title>
        <authorList>
            <person name="Brawley S.H."/>
            <person name="Blouin N.A."/>
            <person name="Ficko-Blean E."/>
            <person name="Wheeler G.L."/>
            <person name="Lohr M."/>
            <person name="Goodson H.V."/>
            <person name="Jenkins J.W."/>
            <person name="Blaby-Haas C.E."/>
            <person name="Helliwell K.E."/>
            <person name="Chan C."/>
            <person name="Marriage T."/>
            <person name="Bhattacharya D."/>
            <person name="Klein A.S."/>
            <person name="Badis Y."/>
            <person name="Brodie J."/>
            <person name="Cao Y."/>
            <person name="Collen J."/>
            <person name="Dittami S.M."/>
            <person name="Gachon C.M."/>
            <person name="Green B.R."/>
            <person name="Karpowicz S."/>
            <person name="Kim J.W."/>
            <person name="Kudahl U."/>
            <person name="Lin S."/>
            <person name="Michel G."/>
            <person name="Mittag M."/>
            <person name="Olson B.J."/>
            <person name="Pangilinan J."/>
            <person name="Peng Y."/>
            <person name="Qiu H."/>
            <person name="Shu S."/>
            <person name="Singer J.T."/>
            <person name="Smith A.G."/>
            <person name="Sprecher B.N."/>
            <person name="Wagner V."/>
            <person name="Wang W."/>
            <person name="Wang Z.-Y."/>
            <person name="Yan J."/>
            <person name="Yarish C."/>
            <person name="Zoeuner-Riek S."/>
            <person name="Zhuang Y."/>
            <person name="Zou Y."/>
            <person name="Lindquist E.A."/>
            <person name="Grimwood J."/>
            <person name="Barry K."/>
            <person name="Rokhsar D.S."/>
            <person name="Schmutz J."/>
            <person name="Stiller J.W."/>
            <person name="Grossman A.R."/>
            <person name="Prochnik S.E."/>
        </authorList>
    </citation>
    <scope>NUCLEOTIDE SEQUENCE [LARGE SCALE GENOMIC DNA]</scope>
    <source>
        <strain evidence="3">4086291</strain>
    </source>
</reference>